<feature type="signal peptide" evidence="2">
    <location>
        <begin position="1"/>
        <end position="25"/>
    </location>
</feature>
<reference evidence="3 4" key="1">
    <citation type="journal article" date="2020" name="Mol. Biol. Evol.">
        <title>Distinct Expression and Methylation Patterns for Genes with Different Fates following a Single Whole-Genome Duplication in Flowering Plants.</title>
        <authorList>
            <person name="Shi T."/>
            <person name="Rahmani R.S."/>
            <person name="Gugger P.F."/>
            <person name="Wang M."/>
            <person name="Li H."/>
            <person name="Zhang Y."/>
            <person name="Li Z."/>
            <person name="Wang Q."/>
            <person name="Van de Peer Y."/>
            <person name="Marchal K."/>
            <person name="Chen J."/>
        </authorList>
    </citation>
    <scope>NUCLEOTIDE SEQUENCE [LARGE SCALE GENOMIC DNA]</scope>
    <source>
        <tissue evidence="3">Leaf</tissue>
    </source>
</reference>
<keyword evidence="2" id="KW-0732">Signal</keyword>
<evidence type="ECO:0000256" key="1">
    <source>
        <dbReference type="SAM" id="MobiDB-lite"/>
    </source>
</evidence>
<accession>A0A822YSD9</accession>
<feature type="region of interest" description="Disordered" evidence="1">
    <location>
        <begin position="75"/>
        <end position="107"/>
    </location>
</feature>
<comment type="caution">
    <text evidence="3">The sequence shown here is derived from an EMBL/GenBank/DDBJ whole genome shotgun (WGS) entry which is preliminary data.</text>
</comment>
<dbReference type="Proteomes" id="UP000607653">
    <property type="component" value="Unassembled WGS sequence"/>
</dbReference>
<feature type="compositionally biased region" description="Pro residues" evidence="1">
    <location>
        <begin position="96"/>
        <end position="107"/>
    </location>
</feature>
<name>A0A822YSD9_NELNU</name>
<dbReference type="EMBL" id="DUZY01000004">
    <property type="protein sequence ID" value="DAD34481.1"/>
    <property type="molecule type" value="Genomic_DNA"/>
</dbReference>
<organism evidence="3 4">
    <name type="scientific">Nelumbo nucifera</name>
    <name type="common">Sacred lotus</name>
    <dbReference type="NCBI Taxonomy" id="4432"/>
    <lineage>
        <taxon>Eukaryota</taxon>
        <taxon>Viridiplantae</taxon>
        <taxon>Streptophyta</taxon>
        <taxon>Embryophyta</taxon>
        <taxon>Tracheophyta</taxon>
        <taxon>Spermatophyta</taxon>
        <taxon>Magnoliopsida</taxon>
        <taxon>Proteales</taxon>
        <taxon>Nelumbonaceae</taxon>
        <taxon>Nelumbo</taxon>
    </lineage>
</organism>
<feature type="chain" id="PRO_5032521363" evidence="2">
    <location>
        <begin position="26"/>
        <end position="107"/>
    </location>
</feature>
<evidence type="ECO:0000313" key="3">
    <source>
        <dbReference type="EMBL" id="DAD34481.1"/>
    </source>
</evidence>
<dbReference type="AlphaFoldDB" id="A0A822YSD9"/>
<evidence type="ECO:0000313" key="4">
    <source>
        <dbReference type="Proteomes" id="UP000607653"/>
    </source>
</evidence>
<protein>
    <submittedName>
        <fullName evidence="3">Uncharacterized protein</fullName>
    </submittedName>
</protein>
<sequence>MRLLAIAILVFLGCALQAKTHGVSAFTTWQSSSSDLHGHQATKKLMSVEKKIRVDDGDVNRRFLVVRAGAWFPRRRGDRYAPPPPVPNRMKSMNVPSPPPPHLKLQK</sequence>
<proteinExistence type="predicted"/>
<evidence type="ECO:0000256" key="2">
    <source>
        <dbReference type="SAM" id="SignalP"/>
    </source>
</evidence>
<keyword evidence="4" id="KW-1185">Reference proteome</keyword>
<gene>
    <name evidence="3" type="ORF">HUJ06_005121</name>
</gene>